<feature type="domain" description="RDD" evidence="7">
    <location>
        <begin position="35"/>
        <end position="156"/>
    </location>
</feature>
<feature type="transmembrane region" description="Helical" evidence="6">
    <location>
        <begin position="80"/>
        <end position="102"/>
    </location>
</feature>
<accession>A0A6J7ENL7</accession>
<evidence type="ECO:0000259" key="7">
    <source>
        <dbReference type="Pfam" id="PF06271"/>
    </source>
</evidence>
<feature type="transmembrane region" description="Helical" evidence="6">
    <location>
        <begin position="41"/>
        <end position="68"/>
    </location>
</feature>
<dbReference type="PANTHER" id="PTHR36115:SF6">
    <property type="entry name" value="PROLINE-RICH ANTIGEN HOMOLOG"/>
    <property type="match status" value="1"/>
</dbReference>
<keyword evidence="5 6" id="KW-0472">Membrane</keyword>
<evidence type="ECO:0000256" key="6">
    <source>
        <dbReference type="SAM" id="Phobius"/>
    </source>
</evidence>
<dbReference type="InterPro" id="IPR010432">
    <property type="entry name" value="RDD"/>
</dbReference>
<proteinExistence type="predicted"/>
<keyword evidence="3 6" id="KW-0812">Transmembrane</keyword>
<evidence type="ECO:0000256" key="3">
    <source>
        <dbReference type="ARBA" id="ARBA00022692"/>
    </source>
</evidence>
<evidence type="ECO:0000256" key="1">
    <source>
        <dbReference type="ARBA" id="ARBA00004651"/>
    </source>
</evidence>
<evidence type="ECO:0000256" key="2">
    <source>
        <dbReference type="ARBA" id="ARBA00022475"/>
    </source>
</evidence>
<evidence type="ECO:0000313" key="8">
    <source>
        <dbReference type="EMBL" id="CAB4881729.1"/>
    </source>
</evidence>
<dbReference type="AlphaFoldDB" id="A0A6J7ENL7"/>
<feature type="transmembrane region" description="Helical" evidence="6">
    <location>
        <begin position="122"/>
        <end position="147"/>
    </location>
</feature>
<reference evidence="8" key="1">
    <citation type="submission" date="2020-05" db="EMBL/GenBank/DDBJ databases">
        <authorList>
            <person name="Chiriac C."/>
            <person name="Salcher M."/>
            <person name="Ghai R."/>
            <person name="Kavagutti S V."/>
        </authorList>
    </citation>
    <scope>NUCLEOTIDE SEQUENCE</scope>
</reference>
<evidence type="ECO:0000256" key="4">
    <source>
        <dbReference type="ARBA" id="ARBA00022989"/>
    </source>
</evidence>
<sequence length="194" mass="20625">MKFSEYQSLIASGSAVTGGDVSVPKEARPFQGRRAGFITRLAAVCVDIGSVVLTIALVNGLLALIRFIVRRAAGAELPQLGWSVIAGTLLLWALWTWGWATTGRSLGDHIMGLRVVSHSGHALGWATAAVRAAFCLAFPFGLLWVLVSGANRSAQDVVLRTSVIHEWVIAMPSVPEGELSPEAQPSAELPTEEP</sequence>
<comment type="subcellular location">
    <subcellularLocation>
        <location evidence="1">Cell membrane</location>
        <topology evidence="1">Multi-pass membrane protein</topology>
    </subcellularLocation>
</comment>
<evidence type="ECO:0000256" key="5">
    <source>
        <dbReference type="ARBA" id="ARBA00023136"/>
    </source>
</evidence>
<dbReference type="GO" id="GO:0005886">
    <property type="term" value="C:plasma membrane"/>
    <property type="evidence" value="ECO:0007669"/>
    <property type="project" value="UniProtKB-SubCell"/>
</dbReference>
<dbReference type="Pfam" id="PF06271">
    <property type="entry name" value="RDD"/>
    <property type="match status" value="1"/>
</dbReference>
<organism evidence="8">
    <name type="scientific">freshwater metagenome</name>
    <dbReference type="NCBI Taxonomy" id="449393"/>
    <lineage>
        <taxon>unclassified sequences</taxon>
        <taxon>metagenomes</taxon>
        <taxon>ecological metagenomes</taxon>
    </lineage>
</organism>
<keyword evidence="2" id="KW-1003">Cell membrane</keyword>
<gene>
    <name evidence="8" type="ORF">UFOPK3402_01370</name>
</gene>
<dbReference type="EMBL" id="CAFBLS010000179">
    <property type="protein sequence ID" value="CAB4881729.1"/>
    <property type="molecule type" value="Genomic_DNA"/>
</dbReference>
<dbReference type="PANTHER" id="PTHR36115">
    <property type="entry name" value="PROLINE-RICH ANTIGEN HOMOLOG-RELATED"/>
    <property type="match status" value="1"/>
</dbReference>
<name>A0A6J7ENL7_9ZZZZ</name>
<dbReference type="InterPro" id="IPR051791">
    <property type="entry name" value="Pra-immunoreactive"/>
</dbReference>
<keyword evidence="4 6" id="KW-1133">Transmembrane helix</keyword>
<protein>
    <submittedName>
        <fullName evidence="8">Unannotated protein</fullName>
    </submittedName>
</protein>